<keyword evidence="4" id="KW-1185">Reference proteome</keyword>
<reference evidence="3" key="1">
    <citation type="journal article" date="2023" name="Mol. Phylogenet. Evol.">
        <title>Genome-scale phylogeny and comparative genomics of the fungal order Sordariales.</title>
        <authorList>
            <person name="Hensen N."/>
            <person name="Bonometti L."/>
            <person name="Westerberg I."/>
            <person name="Brannstrom I.O."/>
            <person name="Guillou S."/>
            <person name="Cros-Aarteil S."/>
            <person name="Calhoun S."/>
            <person name="Haridas S."/>
            <person name="Kuo A."/>
            <person name="Mondo S."/>
            <person name="Pangilinan J."/>
            <person name="Riley R."/>
            <person name="LaButti K."/>
            <person name="Andreopoulos B."/>
            <person name="Lipzen A."/>
            <person name="Chen C."/>
            <person name="Yan M."/>
            <person name="Daum C."/>
            <person name="Ng V."/>
            <person name="Clum A."/>
            <person name="Steindorff A."/>
            <person name="Ohm R.A."/>
            <person name="Martin F."/>
            <person name="Silar P."/>
            <person name="Natvig D.O."/>
            <person name="Lalanne C."/>
            <person name="Gautier V."/>
            <person name="Ament-Velasquez S.L."/>
            <person name="Kruys A."/>
            <person name="Hutchinson M.I."/>
            <person name="Powell A.J."/>
            <person name="Barry K."/>
            <person name="Miller A.N."/>
            <person name="Grigoriev I.V."/>
            <person name="Debuchy R."/>
            <person name="Gladieux P."/>
            <person name="Hiltunen Thoren M."/>
            <person name="Johannesson H."/>
        </authorList>
    </citation>
    <scope>NUCLEOTIDE SEQUENCE</scope>
    <source>
        <strain evidence="3">SMH4131-1</strain>
    </source>
</reference>
<evidence type="ECO:0000313" key="4">
    <source>
        <dbReference type="Proteomes" id="UP001286456"/>
    </source>
</evidence>
<dbReference type="AlphaFoldDB" id="A0AAE0I762"/>
<dbReference type="EMBL" id="JAUEPO010000006">
    <property type="protein sequence ID" value="KAK3319544.1"/>
    <property type="molecule type" value="Genomic_DNA"/>
</dbReference>
<keyword evidence="2" id="KW-0732">Signal</keyword>
<feature type="chain" id="PRO_5042246634" evidence="2">
    <location>
        <begin position="18"/>
        <end position="259"/>
    </location>
</feature>
<comment type="caution">
    <text evidence="3">The sequence shown here is derived from an EMBL/GenBank/DDBJ whole genome shotgun (WGS) entry which is preliminary data.</text>
</comment>
<reference evidence="3" key="2">
    <citation type="submission" date="2023-06" db="EMBL/GenBank/DDBJ databases">
        <authorList>
            <consortium name="Lawrence Berkeley National Laboratory"/>
            <person name="Haridas S."/>
            <person name="Hensen N."/>
            <person name="Bonometti L."/>
            <person name="Westerberg I."/>
            <person name="Brannstrom I.O."/>
            <person name="Guillou S."/>
            <person name="Cros-Aarteil S."/>
            <person name="Calhoun S."/>
            <person name="Kuo A."/>
            <person name="Mondo S."/>
            <person name="Pangilinan J."/>
            <person name="Riley R."/>
            <person name="Labutti K."/>
            <person name="Andreopoulos B."/>
            <person name="Lipzen A."/>
            <person name="Chen C."/>
            <person name="Yanf M."/>
            <person name="Daum C."/>
            <person name="Ng V."/>
            <person name="Clum A."/>
            <person name="Steindorff A."/>
            <person name="Ohm R."/>
            <person name="Martin F."/>
            <person name="Silar P."/>
            <person name="Natvig D."/>
            <person name="Lalanne C."/>
            <person name="Gautier V."/>
            <person name="Ament-Velasquez S.L."/>
            <person name="Kruys A."/>
            <person name="Hutchinson M.I."/>
            <person name="Powell A.J."/>
            <person name="Barry K."/>
            <person name="Miller A.N."/>
            <person name="Grigoriev I.V."/>
            <person name="Debuchy R."/>
            <person name="Gladieux P."/>
            <person name="Thoren M.H."/>
            <person name="Johannesson H."/>
        </authorList>
    </citation>
    <scope>NUCLEOTIDE SEQUENCE</scope>
    <source>
        <strain evidence="3">SMH4131-1</strain>
    </source>
</reference>
<accession>A0AAE0I762</accession>
<name>A0AAE0I762_9PEZI</name>
<protein>
    <submittedName>
        <fullName evidence="3">Uncharacterized protein</fullName>
    </submittedName>
</protein>
<evidence type="ECO:0000256" key="2">
    <source>
        <dbReference type="SAM" id="SignalP"/>
    </source>
</evidence>
<feature type="region of interest" description="Disordered" evidence="1">
    <location>
        <begin position="59"/>
        <end position="83"/>
    </location>
</feature>
<evidence type="ECO:0000256" key="1">
    <source>
        <dbReference type="SAM" id="MobiDB-lite"/>
    </source>
</evidence>
<sequence>MRAALLLVSALAAVVAGNSVSLLASTTSSSSESLVTSTSTSSSTSSIISSTSISSTSTSISVSTSEAPSTTTSESSTSLVSSSTTSSAPAAITTITGFCLKVVTPDVKNTGYHIGVVRVNTNIQVYPSNQVNVGRFNLDTTTGSLTSNETSLAGFGVYTPGPFENQVLRSLRVLAPPVAGTSVPVLCANPEGKYEDGSVLKCSITAQWSTGPRTYSRFITSDGAITLAGGTFALGLDGYTATNFWYYDVAIFWGDHCAP</sequence>
<proteinExistence type="predicted"/>
<evidence type="ECO:0000313" key="3">
    <source>
        <dbReference type="EMBL" id="KAK3319544.1"/>
    </source>
</evidence>
<organism evidence="3 4">
    <name type="scientific">Cercophora scortea</name>
    <dbReference type="NCBI Taxonomy" id="314031"/>
    <lineage>
        <taxon>Eukaryota</taxon>
        <taxon>Fungi</taxon>
        <taxon>Dikarya</taxon>
        <taxon>Ascomycota</taxon>
        <taxon>Pezizomycotina</taxon>
        <taxon>Sordariomycetes</taxon>
        <taxon>Sordariomycetidae</taxon>
        <taxon>Sordariales</taxon>
        <taxon>Lasiosphaeriaceae</taxon>
        <taxon>Cercophora</taxon>
    </lineage>
</organism>
<dbReference type="Proteomes" id="UP001286456">
    <property type="component" value="Unassembled WGS sequence"/>
</dbReference>
<feature type="signal peptide" evidence="2">
    <location>
        <begin position="1"/>
        <end position="17"/>
    </location>
</feature>
<gene>
    <name evidence="3" type="ORF">B0T19DRAFT_487878</name>
</gene>